<feature type="transmembrane region" description="Helical" evidence="5">
    <location>
        <begin position="81"/>
        <end position="105"/>
    </location>
</feature>
<proteinExistence type="predicted"/>
<evidence type="ECO:0000256" key="4">
    <source>
        <dbReference type="ARBA" id="ARBA00023136"/>
    </source>
</evidence>
<dbReference type="GO" id="GO:0016020">
    <property type="term" value="C:membrane"/>
    <property type="evidence" value="ECO:0007669"/>
    <property type="project" value="UniProtKB-SubCell"/>
</dbReference>
<keyword evidence="3 5" id="KW-1133">Transmembrane helix</keyword>
<comment type="subcellular location">
    <subcellularLocation>
        <location evidence="1">Membrane</location>
        <topology evidence="1">Multi-pass membrane protein</topology>
    </subcellularLocation>
</comment>
<feature type="transmembrane region" description="Helical" evidence="5">
    <location>
        <begin position="6"/>
        <end position="28"/>
    </location>
</feature>
<dbReference type="Proteomes" id="UP000276770">
    <property type="component" value="Unassembled WGS sequence"/>
</dbReference>
<dbReference type="AlphaFoldDB" id="A0A3L7K2Y0"/>
<name>A0A3L7K2Y0_9BACI</name>
<feature type="domain" description="Ferric oxidoreductase" evidence="6">
    <location>
        <begin position="11"/>
        <end position="127"/>
    </location>
</feature>
<feature type="transmembrane region" description="Helical" evidence="5">
    <location>
        <begin position="146"/>
        <end position="165"/>
    </location>
</feature>
<evidence type="ECO:0000256" key="2">
    <source>
        <dbReference type="ARBA" id="ARBA00022692"/>
    </source>
</evidence>
<evidence type="ECO:0000259" key="6">
    <source>
        <dbReference type="Pfam" id="PF01794"/>
    </source>
</evidence>
<gene>
    <name evidence="7" type="ORF">D9X91_04585</name>
</gene>
<organism evidence="7 8">
    <name type="scientific">Falsibacillus albus</name>
    <dbReference type="NCBI Taxonomy" id="2478915"/>
    <lineage>
        <taxon>Bacteria</taxon>
        <taxon>Bacillati</taxon>
        <taxon>Bacillota</taxon>
        <taxon>Bacilli</taxon>
        <taxon>Bacillales</taxon>
        <taxon>Bacillaceae</taxon>
        <taxon>Falsibacillus</taxon>
    </lineage>
</organism>
<dbReference type="RefSeq" id="WP_121679386.1">
    <property type="nucleotide sequence ID" value="NZ_RCVZ01000002.1"/>
</dbReference>
<comment type="caution">
    <text evidence="7">The sequence shown here is derived from an EMBL/GenBank/DDBJ whole genome shotgun (WGS) entry which is preliminary data.</text>
</comment>
<feature type="transmembrane region" description="Helical" evidence="5">
    <location>
        <begin position="117"/>
        <end position="134"/>
    </location>
</feature>
<dbReference type="EMBL" id="RCVZ01000002">
    <property type="protein sequence ID" value="RLQ97436.1"/>
    <property type="molecule type" value="Genomic_DNA"/>
</dbReference>
<keyword evidence="4 5" id="KW-0472">Membrane</keyword>
<reference evidence="7 8" key="1">
    <citation type="submission" date="2018-10" db="EMBL/GenBank/DDBJ databases">
        <title>Falsibacillus sp. genome draft.</title>
        <authorList>
            <person name="Shi S."/>
        </authorList>
    </citation>
    <scope>NUCLEOTIDE SEQUENCE [LARGE SCALE GENOMIC DNA]</scope>
    <source>
        <strain evidence="7 8">GY 10110</strain>
    </source>
</reference>
<dbReference type="InterPro" id="IPR013130">
    <property type="entry name" value="Fe3_Rdtase_TM_dom"/>
</dbReference>
<sequence length="186" mass="21420">MNWTWLLIRITGLTAYSLLTISVLAGIFRHIPRKKAGILEFHQVIGQIALLGSAVHVYLLFFDHFQPFSLTEALVPFMSPYHRILSGIGTIALYIFIIVIVTSDFMKAIGRKVWKKTHYLVFPLWLMTWVHGFYLGTDSKTEWSMFLYWGSFLLVLGASLYLGYVTSTKKPANPKPVEKRMQRSQM</sequence>
<dbReference type="Pfam" id="PF01794">
    <property type="entry name" value="Ferric_reduct"/>
    <property type="match status" value="1"/>
</dbReference>
<feature type="transmembrane region" description="Helical" evidence="5">
    <location>
        <begin position="40"/>
        <end position="61"/>
    </location>
</feature>
<evidence type="ECO:0000313" key="8">
    <source>
        <dbReference type="Proteomes" id="UP000276770"/>
    </source>
</evidence>
<protein>
    <submittedName>
        <fullName evidence="7">Iron reductase</fullName>
    </submittedName>
</protein>
<keyword evidence="2 5" id="KW-0812">Transmembrane</keyword>
<accession>A0A3L7K2Y0</accession>
<dbReference type="OrthoDB" id="6656329at2"/>
<evidence type="ECO:0000256" key="3">
    <source>
        <dbReference type="ARBA" id="ARBA00022989"/>
    </source>
</evidence>
<keyword evidence="8" id="KW-1185">Reference proteome</keyword>
<evidence type="ECO:0000313" key="7">
    <source>
        <dbReference type="EMBL" id="RLQ97436.1"/>
    </source>
</evidence>
<evidence type="ECO:0000256" key="1">
    <source>
        <dbReference type="ARBA" id="ARBA00004141"/>
    </source>
</evidence>
<evidence type="ECO:0000256" key="5">
    <source>
        <dbReference type="SAM" id="Phobius"/>
    </source>
</evidence>